<keyword evidence="2" id="KW-0413">Isomerase</keyword>
<dbReference type="InterPro" id="IPR050312">
    <property type="entry name" value="IolE/XylAMocC-like"/>
</dbReference>
<dbReference type="AlphaFoldDB" id="A0A5C4SX22"/>
<dbReference type="PANTHER" id="PTHR12110">
    <property type="entry name" value="HYDROXYPYRUVATE ISOMERASE"/>
    <property type="match status" value="1"/>
</dbReference>
<sequence length="321" mass="36023">MKCRGMGISLQSNDTVSDMDRLKAKLDKLMEHGFDAVEIPIQGLGVIRNGLLNERRLETYRKLFQNVPLHVTTHAPFDLNMFRQGNGDTELKLLMASVEASGAIGAQTIVYHVGRYVGEEQFLYPQCWSHYDESAKKELLRKEREWLRLAGDRAAQLKLKIAMENMRPYLDCPEYCYSVIPRLLAAQVASIGHPQVGVALDVGHLHLSTEMYGLDLEQEVRLLMPHIIHLHVHDNFGKPSFSTEKNQYELIPLGRGDLHAPIGTGDVPMAEIMALLGGSFDGFLIHEVRGQYEKDWPALAEWGRGATRDAGAHSVRRTSVG</sequence>
<proteinExistence type="predicted"/>
<comment type="caution">
    <text evidence="2">The sequence shown here is derived from an EMBL/GenBank/DDBJ whole genome shotgun (WGS) entry which is preliminary data.</text>
</comment>
<dbReference type="InterPro" id="IPR036237">
    <property type="entry name" value="Xyl_isomerase-like_sf"/>
</dbReference>
<accession>A0A5C4SX22</accession>
<evidence type="ECO:0000313" key="2">
    <source>
        <dbReference type="EMBL" id="TNJ59302.1"/>
    </source>
</evidence>
<dbReference type="InterPro" id="IPR013022">
    <property type="entry name" value="Xyl_isomerase-like_TIM-brl"/>
</dbReference>
<name>A0A5C4SX22_9BACL</name>
<dbReference type="RefSeq" id="WP_139607402.1">
    <property type="nucleotide sequence ID" value="NZ_VDCQ01000094.1"/>
</dbReference>
<dbReference type="Gene3D" id="3.20.20.150">
    <property type="entry name" value="Divalent-metal-dependent TIM barrel enzymes"/>
    <property type="match status" value="1"/>
</dbReference>
<dbReference type="PANTHER" id="PTHR12110:SF53">
    <property type="entry name" value="BLR5974 PROTEIN"/>
    <property type="match status" value="1"/>
</dbReference>
<evidence type="ECO:0000259" key="1">
    <source>
        <dbReference type="Pfam" id="PF01261"/>
    </source>
</evidence>
<dbReference type="EMBL" id="VDCQ01000094">
    <property type="protein sequence ID" value="TNJ59302.1"/>
    <property type="molecule type" value="Genomic_DNA"/>
</dbReference>
<reference evidence="2 3" key="1">
    <citation type="submission" date="2019-05" db="EMBL/GenBank/DDBJ databases">
        <title>We sequenced the genome of Paenibacillus hemerocallicola KCTC 33185 for further insight into its adaptation and study the phylogeny of Paenibacillus.</title>
        <authorList>
            <person name="Narsing Rao M.P."/>
        </authorList>
    </citation>
    <scope>NUCLEOTIDE SEQUENCE [LARGE SCALE GENOMIC DNA]</scope>
    <source>
        <strain evidence="2 3">KCTC 33185</strain>
    </source>
</reference>
<evidence type="ECO:0000313" key="3">
    <source>
        <dbReference type="Proteomes" id="UP000307943"/>
    </source>
</evidence>
<protein>
    <submittedName>
        <fullName evidence="2">Sugar phosphate isomerase/epimerase</fullName>
    </submittedName>
</protein>
<dbReference type="Pfam" id="PF01261">
    <property type="entry name" value="AP_endonuc_2"/>
    <property type="match status" value="1"/>
</dbReference>
<keyword evidence="3" id="KW-1185">Reference proteome</keyword>
<dbReference type="GO" id="GO:0016853">
    <property type="term" value="F:isomerase activity"/>
    <property type="evidence" value="ECO:0007669"/>
    <property type="project" value="UniProtKB-KW"/>
</dbReference>
<gene>
    <name evidence="2" type="ORF">FE784_37520</name>
</gene>
<dbReference type="Proteomes" id="UP000307943">
    <property type="component" value="Unassembled WGS sequence"/>
</dbReference>
<dbReference type="OrthoDB" id="110795at2"/>
<dbReference type="SUPFAM" id="SSF51658">
    <property type="entry name" value="Xylose isomerase-like"/>
    <property type="match status" value="1"/>
</dbReference>
<organism evidence="2 3">
    <name type="scientific">Paenibacillus hemerocallicola</name>
    <dbReference type="NCBI Taxonomy" id="1172614"/>
    <lineage>
        <taxon>Bacteria</taxon>
        <taxon>Bacillati</taxon>
        <taxon>Bacillota</taxon>
        <taxon>Bacilli</taxon>
        <taxon>Bacillales</taxon>
        <taxon>Paenibacillaceae</taxon>
        <taxon>Paenibacillus</taxon>
    </lineage>
</organism>
<feature type="domain" description="Xylose isomerase-like TIM barrel" evidence="1">
    <location>
        <begin position="27"/>
        <end position="302"/>
    </location>
</feature>